<reference evidence="1" key="1">
    <citation type="journal article" date="2019" name="Nat. Commun.">
        <title>Genome-wide association mapping of date palm fruit traits.</title>
        <authorList>
            <person name="Hazzouri K.M."/>
            <person name="Gros-Balthazard M."/>
            <person name="Flowers J.M."/>
            <person name="Copetti D."/>
            <person name="Lemansour A."/>
            <person name="Lebrun M."/>
            <person name="Masmoudi K."/>
            <person name="Ferrand S."/>
            <person name="Dhar M.I."/>
            <person name="Fresquez Z.A."/>
            <person name="Rosas U."/>
            <person name="Zhang J."/>
            <person name="Talag J."/>
            <person name="Lee S."/>
            <person name="Kudrna D."/>
            <person name="Powell R.F."/>
            <person name="Leitch I.J."/>
            <person name="Krueger R.R."/>
            <person name="Wing R.A."/>
            <person name="Amiri K.M.A."/>
            <person name="Purugganan M.D."/>
        </authorList>
    </citation>
    <scope>NUCLEOTIDE SEQUENCE [LARGE SCALE GENOMIC DNA]</scope>
    <source>
        <strain evidence="1">cv. Khalas</strain>
    </source>
</reference>
<dbReference type="OrthoDB" id="1930482at2759"/>
<dbReference type="RefSeq" id="XP_038970908.1">
    <property type="nucleotide sequence ID" value="XM_039114980.1"/>
</dbReference>
<name>A0A8B8ZHJ0_PHODC</name>
<evidence type="ECO:0000313" key="2">
    <source>
        <dbReference type="RefSeq" id="XP_038970907.1"/>
    </source>
</evidence>
<proteinExistence type="predicted"/>
<dbReference type="GeneID" id="103711847"/>
<accession>A0A8B8ZHJ0</accession>
<gene>
    <name evidence="2 3" type="primary">LOC103711847</name>
</gene>
<dbReference type="AlphaFoldDB" id="A0A8B8ZHJ0"/>
<keyword evidence="1" id="KW-1185">Reference proteome</keyword>
<dbReference type="InterPro" id="IPR035428">
    <property type="entry name" value="FANCF"/>
</dbReference>
<dbReference type="PANTHER" id="PTHR14449">
    <property type="entry name" value="FANCONI ANEMIA GROUP F PROTEIN FANCF"/>
    <property type="match status" value="1"/>
</dbReference>
<dbReference type="RefSeq" id="XP_038970907.1">
    <property type="nucleotide sequence ID" value="XM_039114979.1"/>
</dbReference>
<dbReference type="PANTHER" id="PTHR14449:SF2">
    <property type="entry name" value="FANCONI ANEMIA GROUP F PROTEIN"/>
    <property type="match status" value="1"/>
</dbReference>
<reference evidence="2 3" key="2">
    <citation type="submission" date="2025-04" db="UniProtKB">
        <authorList>
            <consortium name="RefSeq"/>
        </authorList>
    </citation>
    <scope>IDENTIFICATION</scope>
    <source>
        <tissue evidence="2 3">Young leaves</tissue>
    </source>
</reference>
<organism evidence="1 3">
    <name type="scientific">Phoenix dactylifera</name>
    <name type="common">Date palm</name>
    <dbReference type="NCBI Taxonomy" id="42345"/>
    <lineage>
        <taxon>Eukaryota</taxon>
        <taxon>Viridiplantae</taxon>
        <taxon>Streptophyta</taxon>
        <taxon>Embryophyta</taxon>
        <taxon>Tracheophyta</taxon>
        <taxon>Spermatophyta</taxon>
        <taxon>Magnoliopsida</taxon>
        <taxon>Liliopsida</taxon>
        <taxon>Arecaceae</taxon>
        <taxon>Coryphoideae</taxon>
        <taxon>Phoeniceae</taxon>
        <taxon>Phoenix</taxon>
    </lineage>
</organism>
<dbReference type="Proteomes" id="UP000228380">
    <property type="component" value="Chromosome 17"/>
</dbReference>
<evidence type="ECO:0000313" key="1">
    <source>
        <dbReference type="Proteomes" id="UP000228380"/>
    </source>
</evidence>
<protein>
    <submittedName>
        <fullName evidence="2 3">Uncharacterized protein LOC103711847 isoform X1</fullName>
    </submittedName>
</protein>
<sequence>MGWSHPDISLDDLLVLIKGFVDILILASGYQSSGLSASWDVENIKKAVRWGIFFEDVLRHLHDSVDYEDSIKELDAALLHLTSSPNFPQGLAHMSSATLSKARDLILEHLVQTHPLEAAHITSLLTAIVELDIDNLTDTDNDGPNMYMDRLMLHLESHNLISVRQDMFKKSFASLPATGLKISDNVCNAGSPRKCYIESEECNFTDHSYFLIQELLKRQASISRVSSAERGLDTFLKIVTRDNIVRSENKALEEPLSNDISLKDWCRTCWVHGFQLGPGVLFSQSLLPHRTRVLSGKWSGRSAEMLSEFSLWDQWRSRCLSYLLDKRTITMLSGANLIFSASKVQWIRVFEPLKVSLDVNYDNLLEIMEISLLGFISSRWNSLIECFISQTYNFLPISKQYSDLQYLLQGNSLCAHSKKEAMNSKERDILEYVAPLLSSQPHKLWLLPPVLAAAAIPSWSILFRIYLNEIEKQFSGACSQIRYCGCNQKGKEHRVCEVAERIRCLYVVHIQSSHLLSDDFSA</sequence>
<dbReference type="Pfam" id="PF11107">
    <property type="entry name" value="FANCF"/>
    <property type="match status" value="1"/>
</dbReference>
<evidence type="ECO:0000313" key="3">
    <source>
        <dbReference type="RefSeq" id="XP_038970908.1"/>
    </source>
</evidence>
<dbReference type="GO" id="GO:0036297">
    <property type="term" value="P:interstrand cross-link repair"/>
    <property type="evidence" value="ECO:0007669"/>
    <property type="project" value="InterPro"/>
</dbReference>
<dbReference type="GO" id="GO:0043240">
    <property type="term" value="C:Fanconi anaemia nuclear complex"/>
    <property type="evidence" value="ECO:0007669"/>
    <property type="project" value="InterPro"/>
</dbReference>